<dbReference type="RefSeq" id="WP_415447864.1">
    <property type="nucleotide sequence ID" value="NZ_JBDNVC010000003.1"/>
</dbReference>
<name>A0A261G705_9BIFI</name>
<evidence type="ECO:0000313" key="1">
    <source>
        <dbReference type="EMBL" id="OZG67210.1"/>
    </source>
</evidence>
<dbReference type="EMBL" id="MWXA01000005">
    <property type="protein sequence ID" value="OZG67210.1"/>
    <property type="molecule type" value="Genomic_DNA"/>
</dbReference>
<proteinExistence type="predicted"/>
<comment type="caution">
    <text evidence="1">The sequence shown here is derived from an EMBL/GenBank/DDBJ whole genome shotgun (WGS) entry which is preliminary data.</text>
</comment>
<evidence type="ECO:0000313" key="2">
    <source>
        <dbReference type="Proteomes" id="UP000216451"/>
    </source>
</evidence>
<dbReference type="Proteomes" id="UP000216451">
    <property type="component" value="Unassembled WGS sequence"/>
</dbReference>
<sequence>MTMQEQNVHDQAEQNQAVREQGPLDNHLVASSLTFGNGKAELDPQTGSIVGFFNTDSPKREYLIDADIPWHSPDFYWGTGMVVTSQGSGSWITPSVGEVRNNVQKLHFDMAHVGLELDVTRSGGTHMQERYVWRNVSGSALTISQLSLEAPFNNYYPSAQKALDECVNAHVFAGGSWAWCYAEPMDGSMPSLGLIVRKGALHSYSLQTQNESVFSNVRGHIVLNVTDNAISPDSFGGQPRLELLPGESYELENEVGWYDSRDEFELDVHTPAHFSTLSSPLGKSIDVDTSLSITVDNSHLFVVHNEHGYSLTADEPGTYYIHLTDGDYSACTEVLFYSPLSQTIAKRAHYILDHQVASYRPGSLAAAIVSVDTRTKLQVIDPFWNDWTDGSERICMPVLLQKALNHGFLEDGDKLRAQQECDDWRTFAEKNLLDLTGASRRGSSQPASSFGKRLYDMPWIAQFYCEHFRASGDAHDLDMASMILNRLTELGGQHFLSIEFAETCECAASLLRACGRDAEAENILDHVLSSANFFLNLGRNLPPHEVAYEQSVVAPLMSLLIGAYRITGEKQYLNGIESRLPWLLSFSGFQPDCRLHGVAIRHWDGHWFGIYRSFGDTFPHYWSALTAEVLLRLPKEIADDHTSKLAAEILRANMANYSADGGATCAYIFPSSVDGRAMNRADPLANDQDEHLNIWMRMIEEENLDIR</sequence>
<reference evidence="1 2" key="1">
    <citation type="journal article" date="2017" name="BMC Genomics">
        <title>Comparative genomic and phylogenomic analyses of the Bifidobacteriaceae family.</title>
        <authorList>
            <person name="Lugli G.A."/>
            <person name="Milani C."/>
            <person name="Turroni F."/>
            <person name="Duranti S."/>
            <person name="Mancabelli L."/>
            <person name="Mangifesta M."/>
            <person name="Ferrario C."/>
            <person name="Modesto M."/>
            <person name="Mattarelli P."/>
            <person name="Jiri K."/>
            <person name="van Sinderen D."/>
            <person name="Ventura M."/>
        </authorList>
    </citation>
    <scope>NUCLEOTIDE SEQUENCE [LARGE SCALE GENOMIC DNA]</scope>
    <source>
        <strain evidence="1 2">LMG 28769</strain>
    </source>
</reference>
<protein>
    <recommendedName>
        <fullName evidence="3">Six-hairpin glycosidase</fullName>
    </recommendedName>
</protein>
<keyword evidence="2" id="KW-1185">Reference proteome</keyword>
<organism evidence="1 2">
    <name type="scientific">Bifidobacterium aquikefiri</name>
    <dbReference type="NCBI Taxonomy" id="1653207"/>
    <lineage>
        <taxon>Bacteria</taxon>
        <taxon>Bacillati</taxon>
        <taxon>Actinomycetota</taxon>
        <taxon>Actinomycetes</taxon>
        <taxon>Bifidobacteriales</taxon>
        <taxon>Bifidobacteriaceae</taxon>
        <taxon>Bifidobacterium</taxon>
    </lineage>
</organism>
<gene>
    <name evidence="1" type="ORF">BAQU_1283</name>
</gene>
<dbReference type="AlphaFoldDB" id="A0A261G705"/>
<accession>A0A261G705</accession>
<evidence type="ECO:0008006" key="3">
    <source>
        <dbReference type="Google" id="ProtNLM"/>
    </source>
</evidence>